<organism evidence="1 2">
    <name type="scientific">Streptomyces murinus</name>
    <dbReference type="NCBI Taxonomy" id="33900"/>
    <lineage>
        <taxon>Bacteria</taxon>
        <taxon>Bacillati</taxon>
        <taxon>Actinomycetota</taxon>
        <taxon>Actinomycetes</taxon>
        <taxon>Kitasatosporales</taxon>
        <taxon>Streptomycetaceae</taxon>
        <taxon>Streptomyces</taxon>
    </lineage>
</organism>
<gene>
    <name evidence="1" type="ORF">HDA42_002505</name>
</gene>
<sequence>MVDAASWESALFDLYGGGWTFARVGPRRHEDWRRDVAAVMALKVTDPRGWKSINLAPEINEDRSGIGAPFVLWSPEQLEESLYEISRRPAAQLLVALKGQFFQAAGIPDFESRKESLFKSSEEILSRFDPNSLFFTNASEAYGNRDADLLNPDTEWSCLSVYTTDCGVVVVSDTEVAVFWAFWED</sequence>
<proteinExistence type="predicted"/>
<accession>A0A7W3NMK9</accession>
<comment type="caution">
    <text evidence="1">The sequence shown here is derived from an EMBL/GenBank/DDBJ whole genome shotgun (WGS) entry which is preliminary data.</text>
</comment>
<name>A0A7W3NMK9_STRMR</name>
<keyword evidence="2" id="KW-1185">Reference proteome</keyword>
<dbReference type="RefSeq" id="WP_182775544.1">
    <property type="nucleotide sequence ID" value="NZ_BAAAHW010000006.1"/>
</dbReference>
<protein>
    <submittedName>
        <fullName evidence="1">Uncharacterized protein</fullName>
    </submittedName>
</protein>
<evidence type="ECO:0000313" key="1">
    <source>
        <dbReference type="EMBL" id="MBA9053327.1"/>
    </source>
</evidence>
<dbReference type="AlphaFoldDB" id="A0A7W3NMK9"/>
<dbReference type="Proteomes" id="UP000577386">
    <property type="component" value="Unassembled WGS sequence"/>
</dbReference>
<reference evidence="1 2" key="1">
    <citation type="submission" date="2020-08" db="EMBL/GenBank/DDBJ databases">
        <title>Sequencing the genomes of 1000 actinobacteria strains.</title>
        <authorList>
            <person name="Klenk H.-P."/>
        </authorList>
    </citation>
    <scope>NUCLEOTIDE SEQUENCE [LARGE SCALE GENOMIC DNA]</scope>
    <source>
        <strain evidence="1 2">DSM 41827</strain>
    </source>
</reference>
<dbReference type="EMBL" id="JACJIJ010000002">
    <property type="protein sequence ID" value="MBA9053327.1"/>
    <property type="molecule type" value="Genomic_DNA"/>
</dbReference>
<evidence type="ECO:0000313" key="2">
    <source>
        <dbReference type="Proteomes" id="UP000577386"/>
    </source>
</evidence>
<dbReference type="GeneID" id="93981042"/>